<organism evidence="1 2">
    <name type="scientific">Burkholderia multivorans</name>
    <dbReference type="NCBI Taxonomy" id="87883"/>
    <lineage>
        <taxon>Bacteria</taxon>
        <taxon>Pseudomonadati</taxon>
        <taxon>Pseudomonadota</taxon>
        <taxon>Betaproteobacteria</taxon>
        <taxon>Burkholderiales</taxon>
        <taxon>Burkholderiaceae</taxon>
        <taxon>Burkholderia</taxon>
        <taxon>Burkholderia cepacia complex</taxon>
    </lineage>
</organism>
<evidence type="ECO:0000313" key="1">
    <source>
        <dbReference type="EMBL" id="SAK03228.1"/>
    </source>
</evidence>
<comment type="caution">
    <text evidence="1">The sequence shown here is derived from an EMBL/GenBank/DDBJ whole genome shotgun (WGS) entry which is preliminary data.</text>
</comment>
<dbReference type="EMBL" id="FKJW01000006">
    <property type="protein sequence ID" value="SAK03228.1"/>
    <property type="molecule type" value="Genomic_DNA"/>
</dbReference>
<gene>
    <name evidence="1" type="ORF">UA18_05979</name>
</gene>
<sequence length="99" mass="10591">MLATNLFPSDAEPIETHAGLACYPLRPLSRQTAAATEVWSVGRDRQITALGTSILPPFELSQHATGAVPGLYWILLRDEARRAPKRAVGPATPGRGDTA</sequence>
<protein>
    <submittedName>
        <fullName evidence="1">Uncharacterized protein</fullName>
    </submittedName>
</protein>
<proteinExistence type="predicted"/>
<accession>A0ABD7LDK4</accession>
<reference evidence="1 2" key="1">
    <citation type="submission" date="2016-04" db="EMBL/GenBank/DDBJ databases">
        <authorList>
            <person name="Peeters C."/>
        </authorList>
    </citation>
    <scope>NUCLEOTIDE SEQUENCE [LARGE SCALE GENOMIC DNA]</scope>
    <source>
        <strain evidence="1">LMG 29311</strain>
    </source>
</reference>
<dbReference type="AlphaFoldDB" id="A0ABD7LDK4"/>
<name>A0ABD7LDK4_9BURK</name>
<dbReference type="RefSeq" id="WP_244143354.1">
    <property type="nucleotide sequence ID" value="NZ_CADFGW010000004.1"/>
</dbReference>
<dbReference type="Pfam" id="PF05947">
    <property type="entry name" value="T6SS_TssF"/>
    <property type="match status" value="1"/>
</dbReference>
<evidence type="ECO:0000313" key="2">
    <source>
        <dbReference type="Proteomes" id="UP000196218"/>
    </source>
</evidence>
<dbReference type="InterPro" id="IPR010272">
    <property type="entry name" value="T6SS_TssF"/>
</dbReference>
<dbReference type="Proteomes" id="UP000196218">
    <property type="component" value="Unassembled WGS sequence"/>
</dbReference>